<evidence type="ECO:0000256" key="6">
    <source>
        <dbReference type="ARBA" id="ARBA00023170"/>
    </source>
</evidence>
<evidence type="ECO:0000256" key="8">
    <source>
        <dbReference type="SAM" id="Phobius"/>
    </source>
</evidence>
<evidence type="ECO:0000256" key="1">
    <source>
        <dbReference type="ARBA" id="ARBA00004651"/>
    </source>
</evidence>
<accession>A0AAV7HDG9</accession>
<evidence type="ECO:0000313" key="10">
    <source>
        <dbReference type="EMBL" id="KAH0534793.1"/>
    </source>
</evidence>
<keyword evidence="7" id="KW-0325">Glycoprotein</keyword>
<dbReference type="InterPro" id="IPR052192">
    <property type="entry name" value="Insect_Ionotropic_Sensory_Rcpt"/>
</dbReference>
<proteinExistence type="predicted"/>
<evidence type="ECO:0008006" key="12">
    <source>
        <dbReference type="Google" id="ProtNLM"/>
    </source>
</evidence>
<gene>
    <name evidence="10" type="ORF">KQX54_008522</name>
</gene>
<keyword evidence="6" id="KW-0675">Receptor</keyword>
<feature type="transmembrane region" description="Helical" evidence="8">
    <location>
        <begin position="396"/>
        <end position="412"/>
    </location>
</feature>
<feature type="chain" id="PRO_5043843443" description="Ionotropic receptor" evidence="9">
    <location>
        <begin position="23"/>
        <end position="591"/>
    </location>
</feature>
<keyword evidence="3 8" id="KW-0812">Transmembrane</keyword>
<protein>
    <recommendedName>
        <fullName evidence="12">Ionotropic receptor</fullName>
    </recommendedName>
</protein>
<evidence type="ECO:0000256" key="9">
    <source>
        <dbReference type="SAM" id="SignalP"/>
    </source>
</evidence>
<evidence type="ECO:0000256" key="2">
    <source>
        <dbReference type="ARBA" id="ARBA00022475"/>
    </source>
</evidence>
<comment type="subcellular location">
    <subcellularLocation>
        <location evidence="1">Cell membrane</location>
        <topology evidence="1">Multi-pass membrane protein</topology>
    </subcellularLocation>
</comment>
<dbReference type="AlphaFoldDB" id="A0AAV7HDG9"/>
<dbReference type="PANTHER" id="PTHR42643:SF30">
    <property type="entry name" value="IONOTROPIC RECEPTOR 40A-RELATED"/>
    <property type="match status" value="1"/>
</dbReference>
<name>A0AAV7HDG9_COTGL</name>
<dbReference type="EMBL" id="JAHXZJ010002982">
    <property type="protein sequence ID" value="KAH0534793.1"/>
    <property type="molecule type" value="Genomic_DNA"/>
</dbReference>
<evidence type="ECO:0000256" key="4">
    <source>
        <dbReference type="ARBA" id="ARBA00022989"/>
    </source>
</evidence>
<evidence type="ECO:0000313" key="11">
    <source>
        <dbReference type="Proteomes" id="UP000826195"/>
    </source>
</evidence>
<comment type="caution">
    <text evidence="10">The sequence shown here is derived from an EMBL/GenBank/DDBJ whole genome shotgun (WGS) entry which is preliminary data.</text>
</comment>
<sequence>MLLKILISSIFSLLFFLHFLHGFNIKVSSKEENLQVDLTTNLMKQCYPTVKSIYLITDSQENSLYLNFYTVIGTITLFEQSKNFTSNLKKKSPISSVIISLRSSSKLEEALVDAKWRAFNQFFIILDGGGTNNGCYNAQYFLMEAWRNDILKAVFLCWNYQKQIPQLYSFNPFNSYAPMSWEKVAVVSAINGHPWTLFVQNYDTGIATCESLFFGRTSDLGRYIIKFGLFNLPPFLSYKNISGVATINGYDYEIIKLLVKELNATLVIDQIAAFLGRFDNATSRGLLWRVAKGQVDLTMNSLILRAISKSAEITYPFHGAELFAISQHRLSPGHDSQLFSFLPPSIFALLFITCILVFFLLLYLFKDPYSRNIVAIVLLLLNLPTPSTPITTNGRIIFGATLLGFTITNVIIQAKMNTVMSILNTEQNIENIEDINNLNYTVLTRRGILSQTLEANGVTNIKLVPHYISCSQLERHEAFVGVEYILRTHLTDTCHLSKHPIVPGLFVSYYTRSNWPIYPKMNKKLLMLFEGDLTRYISEKVLREYCVPNFQEVERYQVITLQHMEYAFYFFVGSSLMSLIVFFVELVIDID</sequence>
<keyword evidence="2" id="KW-1003">Cell membrane</keyword>
<evidence type="ECO:0000256" key="7">
    <source>
        <dbReference type="ARBA" id="ARBA00023180"/>
    </source>
</evidence>
<dbReference type="Proteomes" id="UP000826195">
    <property type="component" value="Unassembled WGS sequence"/>
</dbReference>
<feature type="transmembrane region" description="Helical" evidence="8">
    <location>
        <begin position="566"/>
        <end position="588"/>
    </location>
</feature>
<feature type="transmembrane region" description="Helical" evidence="8">
    <location>
        <begin position="372"/>
        <end position="390"/>
    </location>
</feature>
<organism evidence="10 11">
    <name type="scientific">Cotesia glomerata</name>
    <name type="common">Lepidopteran parasitic wasp</name>
    <name type="synonym">Apanteles glomeratus</name>
    <dbReference type="NCBI Taxonomy" id="32391"/>
    <lineage>
        <taxon>Eukaryota</taxon>
        <taxon>Metazoa</taxon>
        <taxon>Ecdysozoa</taxon>
        <taxon>Arthropoda</taxon>
        <taxon>Hexapoda</taxon>
        <taxon>Insecta</taxon>
        <taxon>Pterygota</taxon>
        <taxon>Neoptera</taxon>
        <taxon>Endopterygota</taxon>
        <taxon>Hymenoptera</taxon>
        <taxon>Apocrita</taxon>
        <taxon>Ichneumonoidea</taxon>
        <taxon>Braconidae</taxon>
        <taxon>Microgastrinae</taxon>
        <taxon>Cotesia</taxon>
    </lineage>
</organism>
<dbReference type="SUPFAM" id="SSF53850">
    <property type="entry name" value="Periplasmic binding protein-like II"/>
    <property type="match status" value="1"/>
</dbReference>
<evidence type="ECO:0000256" key="3">
    <source>
        <dbReference type="ARBA" id="ARBA00022692"/>
    </source>
</evidence>
<keyword evidence="9" id="KW-0732">Signal</keyword>
<keyword evidence="11" id="KW-1185">Reference proteome</keyword>
<keyword evidence="4 8" id="KW-1133">Transmembrane helix</keyword>
<feature type="signal peptide" evidence="9">
    <location>
        <begin position="1"/>
        <end position="22"/>
    </location>
</feature>
<reference evidence="10 11" key="1">
    <citation type="journal article" date="2021" name="J. Hered.">
        <title>A chromosome-level genome assembly of the parasitoid wasp, Cotesia glomerata (Hymenoptera: Braconidae).</title>
        <authorList>
            <person name="Pinto B.J."/>
            <person name="Weis J.J."/>
            <person name="Gamble T."/>
            <person name="Ode P.J."/>
            <person name="Paul R."/>
            <person name="Zaspel J.M."/>
        </authorList>
    </citation>
    <scope>NUCLEOTIDE SEQUENCE [LARGE SCALE GENOMIC DNA]</scope>
    <source>
        <strain evidence="10">CgM1</strain>
    </source>
</reference>
<keyword evidence="5 8" id="KW-0472">Membrane</keyword>
<evidence type="ECO:0000256" key="5">
    <source>
        <dbReference type="ARBA" id="ARBA00023136"/>
    </source>
</evidence>
<dbReference type="PANTHER" id="PTHR42643">
    <property type="entry name" value="IONOTROPIC RECEPTOR 20A-RELATED"/>
    <property type="match status" value="1"/>
</dbReference>
<dbReference type="GO" id="GO:0005886">
    <property type="term" value="C:plasma membrane"/>
    <property type="evidence" value="ECO:0007669"/>
    <property type="project" value="UniProtKB-SubCell"/>
</dbReference>
<feature type="transmembrane region" description="Helical" evidence="8">
    <location>
        <begin position="346"/>
        <end position="365"/>
    </location>
</feature>